<evidence type="ECO:0000256" key="1">
    <source>
        <dbReference type="SAM" id="Phobius"/>
    </source>
</evidence>
<evidence type="ECO:0000313" key="2">
    <source>
        <dbReference type="EMBL" id="KAB2934375.1"/>
    </source>
</evidence>
<name>A0A833H4F8_9LEPT</name>
<feature type="transmembrane region" description="Helical" evidence="1">
    <location>
        <begin position="210"/>
        <end position="229"/>
    </location>
</feature>
<proteinExistence type="predicted"/>
<dbReference type="Pfam" id="PF20108">
    <property type="entry name" value="DUF6498"/>
    <property type="match status" value="1"/>
</dbReference>
<feature type="transmembrane region" description="Helical" evidence="1">
    <location>
        <begin position="51"/>
        <end position="75"/>
    </location>
</feature>
<feature type="transmembrane region" description="Helical" evidence="1">
    <location>
        <begin position="87"/>
        <end position="115"/>
    </location>
</feature>
<dbReference type="Proteomes" id="UP000460298">
    <property type="component" value="Unassembled WGS sequence"/>
</dbReference>
<gene>
    <name evidence="2" type="ORF">F9K24_04945</name>
</gene>
<keyword evidence="1" id="KW-0812">Transmembrane</keyword>
<dbReference type="InterPro" id="IPR045466">
    <property type="entry name" value="DUF6498"/>
</dbReference>
<feature type="transmembrane region" description="Helical" evidence="1">
    <location>
        <begin position="24"/>
        <end position="45"/>
    </location>
</feature>
<keyword evidence="1" id="KW-0472">Membrane</keyword>
<dbReference type="AlphaFoldDB" id="A0A833H4F8"/>
<reference evidence="2 3" key="1">
    <citation type="submission" date="2019-10" db="EMBL/GenBank/DDBJ databases">
        <title>Extracellular Electron Transfer in a Candidatus Methanoperedens spp. Enrichment Culture.</title>
        <authorList>
            <person name="Berger S."/>
            <person name="Rangel Shaw D."/>
            <person name="Berben T."/>
            <person name="In 'T Zandt M."/>
            <person name="Frank J."/>
            <person name="Reimann J."/>
            <person name="Jetten M.S.M."/>
            <person name="Welte C.U."/>
        </authorList>
    </citation>
    <scope>NUCLEOTIDE SEQUENCE [LARGE SCALE GENOMIC DNA]</scope>
    <source>
        <strain evidence="2">SB12</strain>
    </source>
</reference>
<accession>A0A833H4F8</accession>
<organism evidence="2 3">
    <name type="scientific">Leptonema illini</name>
    <dbReference type="NCBI Taxonomy" id="183"/>
    <lineage>
        <taxon>Bacteria</taxon>
        <taxon>Pseudomonadati</taxon>
        <taxon>Spirochaetota</taxon>
        <taxon>Spirochaetia</taxon>
        <taxon>Leptospirales</taxon>
        <taxon>Leptospiraceae</taxon>
        <taxon>Leptonema</taxon>
    </lineage>
</organism>
<comment type="caution">
    <text evidence="2">The sequence shown here is derived from an EMBL/GenBank/DDBJ whole genome shotgun (WGS) entry which is preliminary data.</text>
</comment>
<sequence>MVVVVRMLQALAPALYHSSRDVRVTGVALLIANVVPLLGVIFAGWNPSEILYLYWLESLIVGFFTLLGILGSGLVRRENDALRWGMLGLSLFSAAFFTVHYGGFNFGHGIFLALLDTFLQSVMQGSSPLSDNVSMDGMNSVFEGDGFLPLNLFLYVVERTGLQPEHWFSKRSIFPAVFFLVLSHGFSFFKHDVATGRMAQTIPMEYMFRPYGRIFLMHIFIIVGFMVFLGGIVLIGKWATIPLMMLWIGMKLSADLKAHARMAAPATSNPVQVD</sequence>
<keyword evidence="1" id="KW-1133">Transmembrane helix</keyword>
<dbReference type="EMBL" id="WBUI01000003">
    <property type="protein sequence ID" value="KAB2934375.1"/>
    <property type="molecule type" value="Genomic_DNA"/>
</dbReference>
<protein>
    <submittedName>
        <fullName evidence="2">Uncharacterized protein</fullName>
    </submittedName>
</protein>
<feature type="transmembrane region" description="Helical" evidence="1">
    <location>
        <begin position="172"/>
        <end position="189"/>
    </location>
</feature>
<evidence type="ECO:0000313" key="3">
    <source>
        <dbReference type="Proteomes" id="UP000460298"/>
    </source>
</evidence>